<organism evidence="2 3">
    <name type="scientific">Bacillus phage AvesoBmore</name>
    <dbReference type="NCBI Taxonomy" id="1698451"/>
    <lineage>
        <taxon>Viruses</taxon>
        <taxon>Duplodnaviria</taxon>
        <taxon>Heunggongvirae</taxon>
        <taxon>Uroviricota</taxon>
        <taxon>Caudoviricetes</taxon>
        <taxon>Herelleviridae</taxon>
        <taxon>Bastillevirinae</taxon>
        <taxon>Bequatrovirus</taxon>
        <taxon>Bequatrovirus avesobmore</taxon>
    </lineage>
</organism>
<dbReference type="Proteomes" id="UP000204647">
    <property type="component" value="Segment"/>
</dbReference>
<dbReference type="EMBL" id="KT307976">
    <property type="protein sequence ID" value="ALA13412.1"/>
    <property type="molecule type" value="Genomic_DNA"/>
</dbReference>
<dbReference type="OrthoDB" id="24878at10239"/>
<evidence type="ECO:0000256" key="1">
    <source>
        <dbReference type="SAM" id="MobiDB-lite"/>
    </source>
</evidence>
<sequence>MKEEKIMGIAAVSAGIALVCTTGLALSTVFKFLHSFEMEIGVKKEKRNRRDANEERFDNMANRSRLNK</sequence>
<name>A0A0K2D155_9CAUD</name>
<reference evidence="2 3" key="1">
    <citation type="journal article" date="2015" name="Genome Announc.">
        <title>Genome Sequences of Two Bacillus cereus Group Bacteriophages, Eyuki and AvesoBmore.</title>
        <authorList>
            <person name="Erill I."/>
            <person name="Caruso S.M."/>
        </authorList>
    </citation>
    <scope>NUCLEOTIDE SEQUENCE [LARGE SCALE GENOMIC DNA]</scope>
</reference>
<feature type="region of interest" description="Disordered" evidence="1">
    <location>
        <begin position="45"/>
        <end position="68"/>
    </location>
</feature>
<dbReference type="InterPro" id="IPR055818">
    <property type="entry name" value="DUF7394"/>
</dbReference>
<keyword evidence="3" id="KW-1185">Reference proteome</keyword>
<evidence type="ECO:0000313" key="3">
    <source>
        <dbReference type="Proteomes" id="UP000204647"/>
    </source>
</evidence>
<dbReference type="KEGG" id="vg:26632984"/>
<feature type="compositionally biased region" description="Basic and acidic residues" evidence="1">
    <location>
        <begin position="45"/>
        <end position="58"/>
    </location>
</feature>
<proteinExistence type="predicted"/>
<gene>
    <name evidence="2" type="ORF">AVESOBMORE_223</name>
</gene>
<evidence type="ECO:0000313" key="2">
    <source>
        <dbReference type="EMBL" id="ALA13412.1"/>
    </source>
</evidence>
<accession>A0A0K2D155</accession>
<dbReference type="RefSeq" id="YP_009206578.1">
    <property type="nucleotide sequence ID" value="NC_028887.1"/>
</dbReference>
<dbReference type="Pfam" id="PF24126">
    <property type="entry name" value="DUF7394"/>
    <property type="match status" value="1"/>
</dbReference>
<dbReference type="GeneID" id="26632984"/>
<protein>
    <submittedName>
        <fullName evidence="2">Uncharacterized protein</fullName>
    </submittedName>
</protein>